<sequence length="40" mass="4641">MEGIFILSYSPPFHCDYKNLTIVLIFSLFMGDTEAVFCYD</sequence>
<keyword evidence="2" id="KW-1185">Reference proteome</keyword>
<accession>A0A1C3RHR1</accession>
<dbReference type="Proteomes" id="UP000231658">
    <property type="component" value="Unassembled WGS sequence"/>
</dbReference>
<gene>
    <name evidence="1" type="ORF">MTBPR1_30193</name>
</gene>
<organism evidence="1 2">
    <name type="scientific">Candidatus Terasakiella magnetica</name>
    <dbReference type="NCBI Taxonomy" id="1867952"/>
    <lineage>
        <taxon>Bacteria</taxon>
        <taxon>Pseudomonadati</taxon>
        <taxon>Pseudomonadota</taxon>
        <taxon>Alphaproteobacteria</taxon>
        <taxon>Rhodospirillales</taxon>
        <taxon>Terasakiellaceae</taxon>
        <taxon>Terasakiella</taxon>
    </lineage>
</organism>
<dbReference type="STRING" id="1867952.MTBPR1_30193"/>
<dbReference type="EMBL" id="FLYE01000023">
    <property type="protein sequence ID" value="SCA56823.1"/>
    <property type="molecule type" value="Genomic_DNA"/>
</dbReference>
<evidence type="ECO:0000313" key="2">
    <source>
        <dbReference type="Proteomes" id="UP000231658"/>
    </source>
</evidence>
<protein>
    <submittedName>
        <fullName evidence="1">Uncharacterized protein</fullName>
    </submittedName>
</protein>
<name>A0A1C3RHR1_9PROT</name>
<proteinExistence type="predicted"/>
<dbReference type="AlphaFoldDB" id="A0A1C3RHR1"/>
<reference evidence="1 2" key="1">
    <citation type="submission" date="2016-07" db="EMBL/GenBank/DDBJ databases">
        <authorList>
            <person name="Lefevre C.T."/>
        </authorList>
    </citation>
    <scope>NUCLEOTIDE SEQUENCE [LARGE SCALE GENOMIC DNA]</scope>
    <source>
        <strain evidence="1">PR1</strain>
    </source>
</reference>
<evidence type="ECO:0000313" key="1">
    <source>
        <dbReference type="EMBL" id="SCA56823.1"/>
    </source>
</evidence>